<evidence type="ECO:0000313" key="7">
    <source>
        <dbReference type="EMBL" id="OLQ06262.1"/>
    </source>
</evidence>
<feature type="compositionally biased region" description="Polar residues" evidence="5">
    <location>
        <begin position="327"/>
        <end position="341"/>
    </location>
</feature>
<keyword evidence="4" id="KW-0175">Coiled coil</keyword>
<feature type="region of interest" description="Disordered" evidence="5">
    <location>
        <begin position="327"/>
        <end position="348"/>
    </location>
</feature>
<dbReference type="Proteomes" id="UP000186817">
    <property type="component" value="Unassembled WGS sequence"/>
</dbReference>
<proteinExistence type="inferred from homology"/>
<feature type="compositionally biased region" description="Low complexity" evidence="5">
    <location>
        <begin position="613"/>
        <end position="624"/>
    </location>
</feature>
<dbReference type="EMBL" id="LSRX01000164">
    <property type="protein sequence ID" value="OLQ06262.1"/>
    <property type="molecule type" value="Genomic_DNA"/>
</dbReference>
<feature type="coiled-coil region" evidence="4">
    <location>
        <begin position="349"/>
        <end position="419"/>
    </location>
</feature>
<organism evidence="7 8">
    <name type="scientific">Symbiodinium microadriaticum</name>
    <name type="common">Dinoflagellate</name>
    <name type="synonym">Zooxanthella microadriatica</name>
    <dbReference type="NCBI Taxonomy" id="2951"/>
    <lineage>
        <taxon>Eukaryota</taxon>
        <taxon>Sar</taxon>
        <taxon>Alveolata</taxon>
        <taxon>Dinophyceae</taxon>
        <taxon>Suessiales</taxon>
        <taxon>Symbiodiniaceae</taxon>
        <taxon>Symbiodinium</taxon>
    </lineage>
</organism>
<dbReference type="GO" id="GO:0005840">
    <property type="term" value="C:ribosome"/>
    <property type="evidence" value="ECO:0007669"/>
    <property type="project" value="UniProtKB-KW"/>
</dbReference>
<keyword evidence="2 7" id="KW-0689">Ribosomal protein</keyword>
<keyword evidence="6" id="KW-0472">Membrane</keyword>
<feature type="compositionally biased region" description="Acidic residues" evidence="5">
    <location>
        <begin position="627"/>
        <end position="639"/>
    </location>
</feature>
<evidence type="ECO:0000256" key="2">
    <source>
        <dbReference type="ARBA" id="ARBA00022980"/>
    </source>
</evidence>
<evidence type="ECO:0000256" key="5">
    <source>
        <dbReference type="SAM" id="MobiDB-lite"/>
    </source>
</evidence>
<evidence type="ECO:0000256" key="3">
    <source>
        <dbReference type="ARBA" id="ARBA00023274"/>
    </source>
</evidence>
<dbReference type="InterPro" id="IPR004977">
    <property type="entry name" value="Ribosomal_eS25"/>
</dbReference>
<name>A0A1Q9EFP5_SYMMI</name>
<sequence>MPKRTMIGADDDMEEDDDDDDDDGDDGRGNADLTTTVLMLMPMMTTMIMVMIMMATIIMMITVTMMMMSSSSSSSPSFCDVVFVVVVPVAAVLVLIVVLLFLLLLLLLLLLIGVVQKSKEAKMKAAMAGGKSRKKMLGSLLVKEKLANLVMFDKATYDKMLKEIPKAKLITPSVVSERLKVNGSVARVAIRHLEVLRLSCDTLEFEFWASARGRKNSFGTSYKALKNPYKDLESSKQMIYTRKIGGNVLTELRPDLFCVVAVYLHPNCAAACCGTTPPLRSNDFVYCSYQAWGAEVVLPSKDRHWEPGWDSKNFSFPSYQSIQVDVSSDSARGTGSATPGQPTGPMHGLQQLLNAARKAEQRVSKLHQQKEKAHLQWKAYDEKMKQEFLREKKKFGQNMERLDREISEALLLQEQARLRVFGVPATSSQDIAAPMEDEDTSWEHARETWERESAQDLDGVMERAVAQARAAGLTPCTPVRARPVQAMTPNTRLVDTVGAGAPALVVDPYLAAVPEAAPAPSFTPPGTAPCNAGRPPGLEAPLHRQVPKHPGQRDASVPRQPTSAGPPRNNIKDATKGPPPQAASGLTLSEKLEMKRAAESQGRAMLPFGGAAHHAAAMATTPAPSIVDDDNDLDEEVDAEQEHPPGL</sequence>
<evidence type="ECO:0000256" key="4">
    <source>
        <dbReference type="SAM" id="Coils"/>
    </source>
</evidence>
<dbReference type="Pfam" id="PF03297">
    <property type="entry name" value="Ribosomal_S25"/>
    <property type="match status" value="1"/>
</dbReference>
<dbReference type="AlphaFoldDB" id="A0A1Q9EFP5"/>
<dbReference type="GO" id="GO:1990904">
    <property type="term" value="C:ribonucleoprotein complex"/>
    <property type="evidence" value="ECO:0007669"/>
    <property type="project" value="UniProtKB-KW"/>
</dbReference>
<evidence type="ECO:0000256" key="1">
    <source>
        <dbReference type="ARBA" id="ARBA00009106"/>
    </source>
</evidence>
<keyword evidence="8" id="KW-1185">Reference proteome</keyword>
<comment type="similarity">
    <text evidence="1">Belongs to the eukaryotic ribosomal protein eS25 family.</text>
</comment>
<feature type="region of interest" description="Disordered" evidence="5">
    <location>
        <begin position="1"/>
        <end position="29"/>
    </location>
</feature>
<dbReference type="OrthoDB" id="10263513at2759"/>
<feature type="region of interest" description="Disordered" evidence="5">
    <location>
        <begin position="613"/>
        <end position="647"/>
    </location>
</feature>
<protein>
    <submittedName>
        <fullName evidence="7">40S ribosomal protein S25</fullName>
    </submittedName>
</protein>
<keyword evidence="6" id="KW-0812">Transmembrane</keyword>
<feature type="region of interest" description="Disordered" evidence="5">
    <location>
        <begin position="520"/>
        <end position="588"/>
    </location>
</feature>
<accession>A0A1Q9EFP5</accession>
<feature type="transmembrane region" description="Helical" evidence="6">
    <location>
        <begin position="81"/>
        <end position="114"/>
    </location>
</feature>
<dbReference type="PANTHER" id="PTHR12850">
    <property type="entry name" value="40S RIBOSOMAL PROTEIN S25"/>
    <property type="match status" value="1"/>
</dbReference>
<keyword evidence="6" id="KW-1133">Transmembrane helix</keyword>
<evidence type="ECO:0000313" key="8">
    <source>
        <dbReference type="Proteomes" id="UP000186817"/>
    </source>
</evidence>
<comment type="caution">
    <text evidence="7">The sequence shown here is derived from an EMBL/GenBank/DDBJ whole genome shotgun (WGS) entry which is preliminary data.</text>
</comment>
<evidence type="ECO:0000256" key="6">
    <source>
        <dbReference type="SAM" id="Phobius"/>
    </source>
</evidence>
<dbReference type="InterPro" id="IPR036388">
    <property type="entry name" value="WH-like_DNA-bd_sf"/>
</dbReference>
<feature type="transmembrane region" description="Helical" evidence="6">
    <location>
        <begin position="48"/>
        <end position="69"/>
    </location>
</feature>
<keyword evidence="3" id="KW-0687">Ribonucleoprotein</keyword>
<feature type="compositionally biased region" description="Acidic residues" evidence="5">
    <location>
        <begin position="9"/>
        <end position="25"/>
    </location>
</feature>
<gene>
    <name evidence="7" type="primary">rps25</name>
    <name evidence="7" type="ORF">AK812_SmicGene10468</name>
</gene>
<dbReference type="Gene3D" id="1.10.10.10">
    <property type="entry name" value="Winged helix-like DNA-binding domain superfamily/Winged helix DNA-binding domain"/>
    <property type="match status" value="1"/>
</dbReference>
<reference evidence="7 8" key="1">
    <citation type="submission" date="2016-02" db="EMBL/GenBank/DDBJ databases">
        <title>Genome analysis of coral dinoflagellate symbionts highlights evolutionary adaptations to a symbiotic lifestyle.</title>
        <authorList>
            <person name="Aranda M."/>
            <person name="Li Y."/>
            <person name="Liew Y.J."/>
            <person name="Baumgarten S."/>
            <person name="Simakov O."/>
            <person name="Wilson M."/>
            <person name="Piel J."/>
            <person name="Ashoor H."/>
            <person name="Bougouffa S."/>
            <person name="Bajic V.B."/>
            <person name="Ryu T."/>
            <person name="Ravasi T."/>
            <person name="Bayer T."/>
            <person name="Micklem G."/>
            <person name="Kim H."/>
            <person name="Bhak J."/>
            <person name="Lajeunesse T.C."/>
            <person name="Voolstra C.R."/>
        </authorList>
    </citation>
    <scope>NUCLEOTIDE SEQUENCE [LARGE SCALE GENOMIC DNA]</scope>
    <source>
        <strain evidence="7 8">CCMP2467</strain>
    </source>
</reference>